<name>A0A1H6EH73_9ACTN</name>
<dbReference type="PANTHER" id="PTHR23534:SF1">
    <property type="entry name" value="MAJOR FACILITATOR SUPERFAMILY PROTEIN"/>
    <property type="match status" value="1"/>
</dbReference>
<evidence type="ECO:0000313" key="8">
    <source>
        <dbReference type="Proteomes" id="UP000236732"/>
    </source>
</evidence>
<feature type="transmembrane region" description="Helical" evidence="5">
    <location>
        <begin position="52"/>
        <end position="72"/>
    </location>
</feature>
<evidence type="ECO:0000256" key="1">
    <source>
        <dbReference type="ARBA" id="ARBA00004651"/>
    </source>
</evidence>
<dbReference type="Pfam" id="PF07690">
    <property type="entry name" value="MFS_1"/>
    <property type="match status" value="1"/>
</dbReference>
<evidence type="ECO:0000256" key="5">
    <source>
        <dbReference type="SAM" id="Phobius"/>
    </source>
</evidence>
<feature type="transmembrane region" description="Helical" evidence="5">
    <location>
        <begin position="174"/>
        <end position="196"/>
    </location>
</feature>
<dbReference type="InterPro" id="IPR020846">
    <property type="entry name" value="MFS_dom"/>
</dbReference>
<feature type="transmembrane region" description="Helical" evidence="5">
    <location>
        <begin position="15"/>
        <end position="40"/>
    </location>
</feature>
<dbReference type="RefSeq" id="WP_146103848.1">
    <property type="nucleotide sequence ID" value="NZ_FNVT01000009.1"/>
</dbReference>
<reference evidence="7 8" key="1">
    <citation type="submission" date="2016-10" db="EMBL/GenBank/DDBJ databases">
        <authorList>
            <person name="de Groot N.N."/>
        </authorList>
    </citation>
    <scope>NUCLEOTIDE SEQUENCE [LARGE SCALE GENOMIC DNA]</scope>
    <source>
        <strain evidence="7 8">CGMCC 4.7037</strain>
    </source>
</reference>
<feature type="domain" description="Major facilitator superfamily (MFS) profile" evidence="6">
    <location>
        <begin position="14"/>
        <end position="405"/>
    </location>
</feature>
<gene>
    <name evidence="7" type="ORF">SAMN05444920_109290</name>
</gene>
<organism evidence="7 8">
    <name type="scientific">Nonomuraea solani</name>
    <dbReference type="NCBI Taxonomy" id="1144553"/>
    <lineage>
        <taxon>Bacteria</taxon>
        <taxon>Bacillati</taxon>
        <taxon>Actinomycetota</taxon>
        <taxon>Actinomycetes</taxon>
        <taxon>Streptosporangiales</taxon>
        <taxon>Streptosporangiaceae</taxon>
        <taxon>Nonomuraea</taxon>
    </lineage>
</organism>
<feature type="transmembrane region" description="Helical" evidence="5">
    <location>
        <begin position="140"/>
        <end position="162"/>
    </location>
</feature>
<evidence type="ECO:0000256" key="3">
    <source>
        <dbReference type="ARBA" id="ARBA00022989"/>
    </source>
</evidence>
<dbReference type="SUPFAM" id="SSF103473">
    <property type="entry name" value="MFS general substrate transporter"/>
    <property type="match status" value="1"/>
</dbReference>
<comment type="subcellular location">
    <subcellularLocation>
        <location evidence="1">Cell membrane</location>
        <topology evidence="1">Multi-pass membrane protein</topology>
    </subcellularLocation>
</comment>
<dbReference type="InterPro" id="IPR011701">
    <property type="entry name" value="MFS"/>
</dbReference>
<keyword evidence="4 5" id="KW-0472">Membrane</keyword>
<feature type="transmembrane region" description="Helical" evidence="5">
    <location>
        <begin position="229"/>
        <end position="252"/>
    </location>
</feature>
<proteinExistence type="predicted"/>
<dbReference type="GO" id="GO:0005886">
    <property type="term" value="C:plasma membrane"/>
    <property type="evidence" value="ECO:0007669"/>
    <property type="project" value="UniProtKB-SubCell"/>
</dbReference>
<feature type="transmembrane region" description="Helical" evidence="5">
    <location>
        <begin position="291"/>
        <end position="314"/>
    </location>
</feature>
<sequence length="428" mass="43163">MTLPFDVRRVRRRTLILLMVSQVVGSVAVALTFAVSGILAAELAGSSGAAGLAQAALILGAGAASYLLAILMNRRGRRGGLAAGYLIGAIGAGMCVVAATTESFALLIVGMGALGASSASTNSCRYAATDLAPEDRHATTLSMVVWVATVGAVLGPLMVGPAQAVSTWLGLHPLAGPLLVDMTGALIAALVIFSLLRPDPLIVARTLGRPAGHQAERHRVRPQPHASPVGPAIAALMLANATMVAVMVMTPLEMHHQGAAHTAIGAALSAHFLGMYAFAPLSGILSDRAGVPTALVTGGAVLLVSLVVLAGWFGQSPFTHGLGLFLVGLGWSVCTVAASSHIAACSMGDTRVQGGADTAMTVMAAAAAAAAGPLMALWGFSGLLVLAAVMSIGIPLAAHRIRPHKAPLATADQIAPGLNSSGRDHDRT</sequence>
<feature type="transmembrane region" description="Helical" evidence="5">
    <location>
        <begin position="258"/>
        <end position="279"/>
    </location>
</feature>
<dbReference type="PANTHER" id="PTHR23534">
    <property type="entry name" value="MFS PERMEASE"/>
    <property type="match status" value="1"/>
</dbReference>
<dbReference type="Proteomes" id="UP000236732">
    <property type="component" value="Unassembled WGS sequence"/>
</dbReference>
<dbReference type="OrthoDB" id="9776171at2"/>
<evidence type="ECO:0000256" key="2">
    <source>
        <dbReference type="ARBA" id="ARBA00022692"/>
    </source>
</evidence>
<keyword evidence="8" id="KW-1185">Reference proteome</keyword>
<dbReference type="Gene3D" id="1.20.1250.20">
    <property type="entry name" value="MFS general substrate transporter like domains"/>
    <property type="match status" value="2"/>
</dbReference>
<dbReference type="AlphaFoldDB" id="A0A1H6EH73"/>
<dbReference type="InterPro" id="IPR036259">
    <property type="entry name" value="MFS_trans_sf"/>
</dbReference>
<dbReference type="PROSITE" id="PS50850">
    <property type="entry name" value="MFS"/>
    <property type="match status" value="1"/>
</dbReference>
<keyword evidence="3 5" id="KW-1133">Transmembrane helix</keyword>
<feature type="transmembrane region" description="Helical" evidence="5">
    <location>
        <begin position="105"/>
        <end position="128"/>
    </location>
</feature>
<feature type="transmembrane region" description="Helical" evidence="5">
    <location>
        <begin position="320"/>
        <end position="342"/>
    </location>
</feature>
<dbReference type="EMBL" id="FNVT01000009">
    <property type="protein sequence ID" value="SEG96134.1"/>
    <property type="molecule type" value="Genomic_DNA"/>
</dbReference>
<evidence type="ECO:0000259" key="6">
    <source>
        <dbReference type="PROSITE" id="PS50850"/>
    </source>
</evidence>
<accession>A0A1H6EH73</accession>
<evidence type="ECO:0000256" key="4">
    <source>
        <dbReference type="ARBA" id="ARBA00023136"/>
    </source>
</evidence>
<evidence type="ECO:0000313" key="7">
    <source>
        <dbReference type="EMBL" id="SEG96134.1"/>
    </source>
</evidence>
<dbReference type="GO" id="GO:0022857">
    <property type="term" value="F:transmembrane transporter activity"/>
    <property type="evidence" value="ECO:0007669"/>
    <property type="project" value="InterPro"/>
</dbReference>
<keyword evidence="2 5" id="KW-0812">Transmembrane</keyword>
<feature type="transmembrane region" description="Helical" evidence="5">
    <location>
        <begin position="79"/>
        <end position="99"/>
    </location>
</feature>
<protein>
    <submittedName>
        <fullName evidence="7">Predicted arabinose efflux permease, MFS family</fullName>
    </submittedName>
</protein>